<proteinExistence type="predicted"/>
<gene>
    <name evidence="2" type="ORF">LAME_0E13476G</name>
</gene>
<dbReference type="PANTHER" id="PTHR13622:SF8">
    <property type="entry name" value="THIAMIN PYROPHOSPHOKINASE 1"/>
    <property type="match status" value="1"/>
</dbReference>
<dbReference type="PROSITE" id="PS51462">
    <property type="entry name" value="NUDIX"/>
    <property type="match status" value="1"/>
</dbReference>
<dbReference type="PANTHER" id="PTHR13622">
    <property type="entry name" value="THIAMIN PYROPHOSPHOKINASE"/>
    <property type="match status" value="1"/>
</dbReference>
<organism evidence="2 3">
    <name type="scientific">Lachancea meyersii CBS 8951</name>
    <dbReference type="NCBI Taxonomy" id="1266667"/>
    <lineage>
        <taxon>Eukaryota</taxon>
        <taxon>Fungi</taxon>
        <taxon>Dikarya</taxon>
        <taxon>Ascomycota</taxon>
        <taxon>Saccharomycotina</taxon>
        <taxon>Saccharomycetes</taxon>
        <taxon>Saccharomycetales</taxon>
        <taxon>Saccharomycetaceae</taxon>
        <taxon>Lachancea</taxon>
    </lineage>
</organism>
<dbReference type="SUPFAM" id="SSF55811">
    <property type="entry name" value="Nudix"/>
    <property type="match status" value="1"/>
</dbReference>
<evidence type="ECO:0000259" key="1">
    <source>
        <dbReference type="PROSITE" id="PS51462"/>
    </source>
</evidence>
<dbReference type="InterPro" id="IPR031804">
    <property type="entry name" value="DUF4743"/>
</dbReference>
<dbReference type="GO" id="GO:0044715">
    <property type="term" value="F:8-oxo-dGDP phosphatase activity"/>
    <property type="evidence" value="ECO:0007669"/>
    <property type="project" value="TreeGrafter"/>
</dbReference>
<evidence type="ECO:0000313" key="3">
    <source>
        <dbReference type="Proteomes" id="UP000191144"/>
    </source>
</evidence>
<dbReference type="Proteomes" id="UP000191144">
    <property type="component" value="Chromosome E"/>
</dbReference>
<dbReference type="Gene3D" id="3.90.79.10">
    <property type="entry name" value="Nucleoside Triphosphate Pyrophosphohydrolase"/>
    <property type="match status" value="1"/>
</dbReference>
<name>A0A1G4JMQ1_9SACH</name>
<evidence type="ECO:0000313" key="2">
    <source>
        <dbReference type="EMBL" id="SCU91692.1"/>
    </source>
</evidence>
<dbReference type="OrthoDB" id="10261522at2759"/>
<dbReference type="EMBL" id="LT598481">
    <property type="protein sequence ID" value="SCU91692.1"/>
    <property type="molecule type" value="Genomic_DNA"/>
</dbReference>
<dbReference type="InterPro" id="IPR000086">
    <property type="entry name" value="NUDIX_hydrolase_dom"/>
</dbReference>
<dbReference type="Pfam" id="PF15916">
    <property type="entry name" value="DUF4743"/>
    <property type="match status" value="1"/>
</dbReference>
<feature type="domain" description="Nudix hydrolase" evidence="1">
    <location>
        <begin position="153"/>
        <end position="309"/>
    </location>
</feature>
<keyword evidence="3" id="KW-1185">Reference proteome</keyword>
<dbReference type="FunFam" id="3.90.79.10:FF:000019">
    <property type="entry name" value="Thiamin pyrophosphokinase, putative"/>
    <property type="match status" value="1"/>
</dbReference>
<dbReference type="InterPro" id="IPR015797">
    <property type="entry name" value="NUDIX_hydrolase-like_dom_sf"/>
</dbReference>
<accession>A0A1G4JMQ1</accession>
<protein>
    <submittedName>
        <fullName evidence="2">LAME_0E13476g1_1</fullName>
    </submittedName>
</protein>
<dbReference type="Pfam" id="PF00293">
    <property type="entry name" value="NUDIX"/>
    <property type="match status" value="1"/>
</dbReference>
<reference evidence="3" key="1">
    <citation type="submission" date="2016-03" db="EMBL/GenBank/DDBJ databases">
        <authorList>
            <person name="Devillers Hugo."/>
        </authorList>
    </citation>
    <scope>NUCLEOTIDE SEQUENCE [LARGE SCALE GENOMIC DNA]</scope>
</reference>
<dbReference type="AlphaFoldDB" id="A0A1G4JMQ1"/>
<dbReference type="CDD" id="cd03676">
    <property type="entry name" value="NUDIX_Tnr3_like"/>
    <property type="match status" value="1"/>
</dbReference>
<sequence>MTKVVVRGGKEVLERQSDDDFSYISIVNEVDIFPDDYGQNEHFQKKVLTLKSHNNVGIGFVLRVVAEKMKETASAEFDLVFEICDENRSIKFRSEDFKIRNDALHVLATKLRSQVAFECLSGWRDEFYAVYCKDRKPYVLVERALSGLLGIVTYGVHVNGFVRNPTTGEIKIWVPRRSATKATWPSLLDNTIAGGLGYPYGIYETVVKESQEEASLPKNLIEPHIRSVGAVSYFYFQGNALNGEKRFDSLDSLITGEIEYLYDLELPPDVTPRPNDDEVESFKLMSLQETIDALKSKEFKPNCALVMLEFLIRHGYVNSENEPNYMEIISRVHRRLPFPTRN</sequence>